<dbReference type="OrthoDB" id="10573785at2759"/>
<accession>A0A814UAH8</accession>
<evidence type="ECO:0000313" key="1">
    <source>
        <dbReference type="EMBL" id="CAF0851262.1"/>
    </source>
</evidence>
<evidence type="ECO:0000313" key="3">
    <source>
        <dbReference type="EMBL" id="CAF3636431.1"/>
    </source>
</evidence>
<dbReference type="EMBL" id="CAJOBA010002242">
    <property type="protein sequence ID" value="CAF3636431.1"/>
    <property type="molecule type" value="Genomic_DNA"/>
</dbReference>
<sequence length="180" mass="21056">MDSSSTSEENTTAAAASYSLYWLDTNANDAEPLQNRLKNIVNNNNFRVFENLEDCEGTIRLSVEEIIVLIVSDSRAVQLVSRVHDLRRVLAIYVYGSNEEFHLLWIKNFKKVKNAIVHENDLIYQIQKAYRYCQPLGRIKFFSNADQSQQQSHKNLKLENVTFVWQQLFIEILLRLKQEE</sequence>
<evidence type="ECO:0000313" key="2">
    <source>
        <dbReference type="EMBL" id="CAF1172276.1"/>
    </source>
</evidence>
<dbReference type="EMBL" id="CAJNOK010002242">
    <property type="protein sequence ID" value="CAF0851262.1"/>
    <property type="molecule type" value="Genomic_DNA"/>
</dbReference>
<dbReference type="Proteomes" id="UP000681722">
    <property type="component" value="Unassembled WGS sequence"/>
</dbReference>
<evidence type="ECO:0000313" key="5">
    <source>
        <dbReference type="Proteomes" id="UP000663829"/>
    </source>
</evidence>
<dbReference type="Proteomes" id="UP000677228">
    <property type="component" value="Unassembled WGS sequence"/>
</dbReference>
<proteinExistence type="predicted"/>
<dbReference type="Proteomes" id="UP000682733">
    <property type="component" value="Unassembled WGS sequence"/>
</dbReference>
<gene>
    <name evidence="2" type="ORF">GPM918_LOCUS22251</name>
    <name evidence="1" type="ORF">OVA965_LOCUS7155</name>
    <name evidence="4" type="ORF">SRO942_LOCUS22249</name>
    <name evidence="3" type="ORF">TMI583_LOCUS7151</name>
</gene>
<dbReference type="EMBL" id="CAJOBC010007561">
    <property type="protein sequence ID" value="CAF3936194.1"/>
    <property type="molecule type" value="Genomic_DNA"/>
</dbReference>
<name>A0A814UAH8_9BILA</name>
<dbReference type="AlphaFoldDB" id="A0A814UAH8"/>
<organism evidence="2 5">
    <name type="scientific">Didymodactylos carnosus</name>
    <dbReference type="NCBI Taxonomy" id="1234261"/>
    <lineage>
        <taxon>Eukaryota</taxon>
        <taxon>Metazoa</taxon>
        <taxon>Spiralia</taxon>
        <taxon>Gnathifera</taxon>
        <taxon>Rotifera</taxon>
        <taxon>Eurotatoria</taxon>
        <taxon>Bdelloidea</taxon>
        <taxon>Philodinida</taxon>
        <taxon>Philodinidae</taxon>
        <taxon>Didymodactylos</taxon>
    </lineage>
</organism>
<evidence type="ECO:0000313" key="4">
    <source>
        <dbReference type="EMBL" id="CAF3936194.1"/>
    </source>
</evidence>
<protein>
    <submittedName>
        <fullName evidence="2">Uncharacterized protein</fullName>
    </submittedName>
</protein>
<keyword evidence="5" id="KW-1185">Reference proteome</keyword>
<reference evidence="2" key="1">
    <citation type="submission" date="2021-02" db="EMBL/GenBank/DDBJ databases">
        <authorList>
            <person name="Nowell W R."/>
        </authorList>
    </citation>
    <scope>NUCLEOTIDE SEQUENCE</scope>
</reference>
<dbReference type="EMBL" id="CAJNOQ010007560">
    <property type="protein sequence ID" value="CAF1172276.1"/>
    <property type="molecule type" value="Genomic_DNA"/>
</dbReference>
<comment type="caution">
    <text evidence="2">The sequence shown here is derived from an EMBL/GenBank/DDBJ whole genome shotgun (WGS) entry which is preliminary data.</text>
</comment>
<dbReference type="Proteomes" id="UP000663829">
    <property type="component" value="Unassembled WGS sequence"/>
</dbReference>